<evidence type="ECO:0000256" key="5">
    <source>
        <dbReference type="ARBA" id="ARBA00022777"/>
    </source>
</evidence>
<dbReference type="InterPro" id="IPR018483">
    <property type="entry name" value="Carb_kinase_FGGY_CS"/>
</dbReference>
<dbReference type="RefSeq" id="WP_024268781.1">
    <property type="nucleotide sequence ID" value="NC_023035.1"/>
</dbReference>
<organism evidence="13 14">
    <name type="scientific">Salinispira pacifica</name>
    <dbReference type="NCBI Taxonomy" id="1307761"/>
    <lineage>
        <taxon>Bacteria</taxon>
        <taxon>Pseudomonadati</taxon>
        <taxon>Spirochaetota</taxon>
        <taxon>Spirochaetia</taxon>
        <taxon>Spirochaetales</taxon>
        <taxon>Spirochaetaceae</taxon>
        <taxon>Salinispira</taxon>
    </lineage>
</organism>
<feature type="domain" description="Carbohydrate kinase FGGY C-terminal" evidence="12">
    <location>
        <begin position="258"/>
        <end position="438"/>
    </location>
</feature>
<dbReference type="NCBIfam" id="TIGR01312">
    <property type="entry name" value="XylB"/>
    <property type="match status" value="1"/>
</dbReference>
<keyword evidence="7 8" id="KW-0119">Carbohydrate metabolism</keyword>
<evidence type="ECO:0000256" key="6">
    <source>
        <dbReference type="ARBA" id="ARBA00022840"/>
    </source>
</evidence>
<dbReference type="SUPFAM" id="SSF53067">
    <property type="entry name" value="Actin-like ATPase domain"/>
    <property type="match status" value="2"/>
</dbReference>
<dbReference type="GO" id="GO:0005524">
    <property type="term" value="F:ATP binding"/>
    <property type="evidence" value="ECO:0007669"/>
    <property type="project" value="UniProtKB-UniRule"/>
</dbReference>
<dbReference type="EC" id="2.7.1.17" evidence="8 10"/>
<feature type="binding site" evidence="8">
    <location>
        <begin position="79"/>
        <end position="80"/>
    </location>
    <ligand>
        <name>substrate</name>
    </ligand>
</feature>
<comment type="similarity">
    <text evidence="1 8 9">Belongs to the FGGY kinase family.</text>
</comment>
<dbReference type="InterPro" id="IPR006000">
    <property type="entry name" value="Xylulokinase"/>
</dbReference>
<dbReference type="PROSITE" id="PS00933">
    <property type="entry name" value="FGGY_KINASES_1"/>
    <property type="match status" value="1"/>
</dbReference>
<dbReference type="GO" id="GO:0005998">
    <property type="term" value="P:xylulose catabolic process"/>
    <property type="evidence" value="ECO:0007669"/>
    <property type="project" value="UniProtKB-UniRule"/>
</dbReference>
<dbReference type="InterPro" id="IPR018484">
    <property type="entry name" value="FGGY_N"/>
</dbReference>
<dbReference type="STRING" id="1307761.L21SP2_2526"/>
<feature type="domain" description="Carbohydrate kinase FGGY N-terminal" evidence="11">
    <location>
        <begin position="4"/>
        <end position="247"/>
    </location>
</feature>
<proteinExistence type="inferred from homology"/>
<comment type="catalytic activity">
    <reaction evidence="8 10">
        <text>D-xylulose + ATP = D-xylulose 5-phosphate + ADP + H(+)</text>
        <dbReference type="Rhea" id="RHEA:10964"/>
        <dbReference type="ChEBI" id="CHEBI:15378"/>
        <dbReference type="ChEBI" id="CHEBI:17140"/>
        <dbReference type="ChEBI" id="CHEBI:30616"/>
        <dbReference type="ChEBI" id="CHEBI:57737"/>
        <dbReference type="ChEBI" id="CHEBI:456216"/>
        <dbReference type="EC" id="2.7.1.17"/>
    </reaction>
</comment>
<feature type="site" description="Important for activity" evidence="8">
    <location>
        <position position="8"/>
    </location>
</feature>
<dbReference type="InterPro" id="IPR050406">
    <property type="entry name" value="FGGY_Carb_Kinase"/>
</dbReference>
<dbReference type="GO" id="GO:0042732">
    <property type="term" value="P:D-xylose metabolic process"/>
    <property type="evidence" value="ECO:0007669"/>
    <property type="project" value="UniProtKB-KW"/>
</dbReference>
<dbReference type="Proteomes" id="UP000018680">
    <property type="component" value="Chromosome"/>
</dbReference>
<evidence type="ECO:0000256" key="3">
    <source>
        <dbReference type="ARBA" id="ARBA00022679"/>
    </source>
</evidence>
<sequence>MQTVLGIDVGTQSSKVMFYDYQARKVAALASAPHQLTSKADGTSEQDPLWWFQAIQAALDSVDPEIRQSAVAAAVSGQQHGLVALDEGGQAVYPAKLWNDTSTVDQCNELTRAFGGSRRLIDELGNPILPGYTAGKILWLKQNHPRAFDRVRHILLPHDYINYLLTGEYRMEYGDASGTGLFDVRRRCWNREICGLVDDRLSDMLPEPRGPEAGAGWVSKEASQEFGIPEGIPVAAGGGDNMMAAIGTGAVSDGSLTMSLGTSGTLFGFSSSPVVDPEGTIAAFCSSNGGWLPLLCTMNCTVATEQFRELLSVGLSELDSMVEQVPPASDGLIVMPYFTGERIPNLPRARGSIQGMTLANSDGPHIIRASMEAAIYGLKIGLDSLAKLGMKADSITVTGGGSRSRAWRQIAADILELPVTLPVHSDSAAMGAALQALWYRDLLNNGKNISMEDVIAPHVKSRETRRIEPGEDRKKYREGYAEYLAYLELLKPRYQ</sequence>
<dbReference type="PATRIC" id="fig|1307761.3.peg.2518"/>
<dbReference type="AlphaFoldDB" id="V5WJC2"/>
<keyword evidence="6 8" id="KW-0067">ATP-binding</keyword>
<dbReference type="eggNOG" id="COG1070">
    <property type="taxonomic scope" value="Bacteria"/>
</dbReference>
<evidence type="ECO:0000256" key="4">
    <source>
        <dbReference type="ARBA" id="ARBA00022741"/>
    </source>
</evidence>
<dbReference type="OrthoDB" id="9805576at2"/>
<evidence type="ECO:0000256" key="8">
    <source>
        <dbReference type="HAMAP-Rule" id="MF_02220"/>
    </source>
</evidence>
<evidence type="ECO:0000259" key="12">
    <source>
        <dbReference type="Pfam" id="PF02782"/>
    </source>
</evidence>
<dbReference type="HAMAP" id="MF_02220">
    <property type="entry name" value="XylB"/>
    <property type="match status" value="1"/>
</dbReference>
<reference evidence="13 14" key="1">
    <citation type="journal article" date="2015" name="Stand. Genomic Sci.">
        <title>Complete genome sequence and description of Salinispira pacifica gen. nov., sp. nov., a novel spirochaete isolated form a hypersaline microbial mat.</title>
        <authorList>
            <person name="Ben Hania W."/>
            <person name="Joseph M."/>
            <person name="Schumann P."/>
            <person name="Bunk B."/>
            <person name="Fiebig A."/>
            <person name="Sproer C."/>
            <person name="Klenk H.P."/>
            <person name="Fardeau M.L."/>
            <person name="Spring S."/>
        </authorList>
    </citation>
    <scope>NUCLEOTIDE SEQUENCE [LARGE SCALE GENOMIC DNA]</scope>
    <source>
        <strain evidence="13 14">L21-RPul-D2</strain>
    </source>
</reference>
<dbReference type="PROSITE" id="PS00445">
    <property type="entry name" value="FGGY_KINASES_2"/>
    <property type="match status" value="1"/>
</dbReference>
<comment type="function">
    <text evidence="8">Catalyzes the phosphorylation of D-xylulose to D-xylulose 5-phosphate.</text>
</comment>
<dbReference type="Gene3D" id="3.30.420.40">
    <property type="match status" value="2"/>
</dbReference>
<evidence type="ECO:0000313" key="13">
    <source>
        <dbReference type="EMBL" id="AHC15878.1"/>
    </source>
</evidence>
<dbReference type="InterPro" id="IPR018485">
    <property type="entry name" value="FGGY_C"/>
</dbReference>
<accession>V5WJC2</accession>
<evidence type="ECO:0000256" key="2">
    <source>
        <dbReference type="ARBA" id="ARBA00022629"/>
    </source>
</evidence>
<dbReference type="Pfam" id="PF00370">
    <property type="entry name" value="FGGY_N"/>
    <property type="match status" value="1"/>
</dbReference>
<protein>
    <recommendedName>
        <fullName evidence="8 10">Xylulose kinase</fullName>
        <shortName evidence="8 10">Xylulokinase</shortName>
        <ecNumber evidence="8 10">2.7.1.17</ecNumber>
    </recommendedName>
</protein>
<evidence type="ECO:0000259" key="11">
    <source>
        <dbReference type="Pfam" id="PF00370"/>
    </source>
</evidence>
<evidence type="ECO:0000313" key="14">
    <source>
        <dbReference type="Proteomes" id="UP000018680"/>
    </source>
</evidence>
<evidence type="ECO:0000256" key="10">
    <source>
        <dbReference type="RuleBase" id="RU364073"/>
    </source>
</evidence>
<dbReference type="InterPro" id="IPR043129">
    <property type="entry name" value="ATPase_NBD"/>
</dbReference>
<gene>
    <name evidence="8 10" type="primary">xylB</name>
    <name evidence="13" type="ORF">L21SP2_2526</name>
</gene>
<feature type="active site" description="Proton acceptor" evidence="8">
    <location>
        <position position="240"/>
    </location>
</feature>
<dbReference type="HOGENOM" id="CLU_009281_3_0_12"/>
<dbReference type="PANTHER" id="PTHR43095">
    <property type="entry name" value="SUGAR KINASE"/>
    <property type="match status" value="1"/>
</dbReference>
<dbReference type="Pfam" id="PF02782">
    <property type="entry name" value="FGGY_C"/>
    <property type="match status" value="1"/>
</dbReference>
<evidence type="ECO:0000256" key="1">
    <source>
        <dbReference type="ARBA" id="ARBA00009156"/>
    </source>
</evidence>
<dbReference type="KEGG" id="slr:L21SP2_2526"/>
<keyword evidence="5 8" id="KW-0418">Kinase</keyword>
<evidence type="ECO:0000256" key="9">
    <source>
        <dbReference type="RuleBase" id="RU003733"/>
    </source>
</evidence>
<dbReference type="InterPro" id="IPR000577">
    <property type="entry name" value="Carb_kinase_FGGY"/>
</dbReference>
<dbReference type="PIRSF" id="PIRSF000538">
    <property type="entry name" value="GlpK"/>
    <property type="match status" value="1"/>
</dbReference>
<keyword evidence="3 8" id="KW-0808">Transferase</keyword>
<keyword evidence="2 8" id="KW-0859">Xylose metabolism</keyword>
<evidence type="ECO:0000256" key="7">
    <source>
        <dbReference type="ARBA" id="ARBA00023277"/>
    </source>
</evidence>
<dbReference type="CDD" id="cd07809">
    <property type="entry name" value="ASKHA_NBD_FGGY_BaXK-like"/>
    <property type="match status" value="1"/>
</dbReference>
<dbReference type="PANTHER" id="PTHR43095:SF5">
    <property type="entry name" value="XYLULOSE KINASE"/>
    <property type="match status" value="1"/>
</dbReference>
<dbReference type="EMBL" id="CP006939">
    <property type="protein sequence ID" value="AHC15878.1"/>
    <property type="molecule type" value="Genomic_DNA"/>
</dbReference>
<dbReference type="GO" id="GO:0004856">
    <property type="term" value="F:D-xylulokinase activity"/>
    <property type="evidence" value="ECO:0007669"/>
    <property type="project" value="UniProtKB-UniRule"/>
</dbReference>
<name>V5WJC2_9SPIO</name>
<keyword evidence="14" id="KW-1185">Reference proteome</keyword>
<keyword evidence="4 8" id="KW-0547">Nucleotide-binding</keyword>